<evidence type="ECO:0000313" key="2">
    <source>
        <dbReference type="Proteomes" id="UP000606008"/>
    </source>
</evidence>
<gene>
    <name evidence="1" type="ORF">F7231_11330</name>
</gene>
<dbReference type="Proteomes" id="UP000606008">
    <property type="component" value="Unassembled WGS sequence"/>
</dbReference>
<dbReference type="EMBL" id="WAEL01000003">
    <property type="protein sequence ID" value="NID10762.1"/>
    <property type="molecule type" value="Genomic_DNA"/>
</dbReference>
<dbReference type="InterPro" id="IPR011250">
    <property type="entry name" value="OMP/PagP_B-barrel"/>
</dbReference>
<dbReference type="Gene3D" id="2.40.160.20">
    <property type="match status" value="1"/>
</dbReference>
<reference evidence="1" key="1">
    <citation type="submission" date="2024-05" db="EMBL/GenBank/DDBJ databases">
        <authorList>
            <person name="Jung D.-H."/>
        </authorList>
    </citation>
    <scope>NUCLEOTIDE SEQUENCE</scope>
    <source>
        <strain evidence="1">JA-25</strain>
    </source>
</reference>
<accession>A0ABX0QI73</accession>
<evidence type="ECO:0000313" key="1">
    <source>
        <dbReference type="EMBL" id="NID10762.1"/>
    </source>
</evidence>
<proteinExistence type="predicted"/>
<protein>
    <submittedName>
        <fullName evidence="1">Porin family protein</fullName>
    </submittedName>
</protein>
<dbReference type="SUPFAM" id="SSF56925">
    <property type="entry name" value="OMPA-like"/>
    <property type="match status" value="1"/>
</dbReference>
<name>A0ABX0QI73_9BACT</name>
<comment type="caution">
    <text evidence="1">The sequence shown here is derived from an EMBL/GenBank/DDBJ whole genome shotgun (WGS) entry which is preliminary data.</text>
</comment>
<sequence length="260" mass="29723">MMKNLYIFWLLYFWTTGVISAQSRFNSGWDERDGDTFIGVNLSTSRYNGDLSERYNFKHLQLSWGIEGNIRHRFTDRWSVSGQAGAYHLRADQRFTKNAANALTFATTNFSTNLRAEWDMLSVDGNQRNVVYLFFGIGATKLSPTTTLNSDTYSLPDFQTEGNKYNLWAGQVSYGVGFPMVLSESFLLRIEGRYTHVLSDYLDDVSDRYSNKTGATDLEKQLADKRIAENLPPNPVGEVRGNPLKNDGYFLFTLQLLYKL</sequence>
<organism evidence="1 2">
    <name type="scientific">Fibrivirga algicola</name>
    <dbReference type="NCBI Taxonomy" id="2950420"/>
    <lineage>
        <taxon>Bacteria</taxon>
        <taxon>Pseudomonadati</taxon>
        <taxon>Bacteroidota</taxon>
        <taxon>Cytophagia</taxon>
        <taxon>Cytophagales</taxon>
        <taxon>Spirosomataceae</taxon>
        <taxon>Fibrivirga</taxon>
    </lineage>
</organism>
<keyword evidence="2" id="KW-1185">Reference proteome</keyword>
<dbReference type="RefSeq" id="WP_166691972.1">
    <property type="nucleotide sequence ID" value="NZ_WAEL01000003.1"/>
</dbReference>